<evidence type="ECO:0000256" key="1">
    <source>
        <dbReference type="SAM" id="MobiDB-lite"/>
    </source>
</evidence>
<dbReference type="RefSeq" id="XP_020109309.1">
    <property type="nucleotide sequence ID" value="XM_020253720.1"/>
</dbReference>
<feature type="region of interest" description="Disordered" evidence="1">
    <location>
        <begin position="13"/>
        <end position="69"/>
    </location>
</feature>
<dbReference type="Proteomes" id="UP000515123">
    <property type="component" value="Linkage group 19"/>
</dbReference>
<sequence>MVNACTIYTICKNGQPRDSERPRARPPGRPWPPPRAIATEREGGVHRPSLEALRTPDLPAPPSTRAPQAAAVHRPVAAASAPPSSVAMSSLGGASPRQAFFAAVVGRRRSPHPLPPCAAVAAFVRRRPPTRRRSQVLLEYRRPARDRHPGVLALLLLPTPASPPPPAHAAAALRAAPCPPPHRRGAASPRSDAHGQSAHRVAATATRDRGGEGGRPSSFAPLLFSASASASTLGEVEDISGRRGGFWRSEDRRRRRRGACHPRVGWHLPTFATARHDRAFGEHGFTCGGAGAPPALCSRGPRASLRCNYTITP</sequence>
<proteinExistence type="predicted"/>
<evidence type="ECO:0000313" key="3">
    <source>
        <dbReference type="RefSeq" id="XP_020109309.1"/>
    </source>
</evidence>
<name>A0A6P5GN23_ANACO</name>
<evidence type="ECO:0000313" key="2">
    <source>
        <dbReference type="Proteomes" id="UP000515123"/>
    </source>
</evidence>
<protein>
    <submittedName>
        <fullName evidence="3">Atherin-like</fullName>
    </submittedName>
</protein>
<feature type="region of interest" description="Disordered" evidence="1">
    <location>
        <begin position="163"/>
        <end position="219"/>
    </location>
</feature>
<dbReference type="AlphaFoldDB" id="A0A6P5GN23"/>
<organism evidence="2 3">
    <name type="scientific">Ananas comosus</name>
    <name type="common">Pineapple</name>
    <name type="synonym">Ananas ananas</name>
    <dbReference type="NCBI Taxonomy" id="4615"/>
    <lineage>
        <taxon>Eukaryota</taxon>
        <taxon>Viridiplantae</taxon>
        <taxon>Streptophyta</taxon>
        <taxon>Embryophyta</taxon>
        <taxon>Tracheophyta</taxon>
        <taxon>Spermatophyta</taxon>
        <taxon>Magnoliopsida</taxon>
        <taxon>Liliopsida</taxon>
        <taxon>Poales</taxon>
        <taxon>Bromeliaceae</taxon>
        <taxon>Bromelioideae</taxon>
        <taxon>Ananas</taxon>
    </lineage>
</organism>
<keyword evidence="2" id="KW-1185">Reference proteome</keyword>
<dbReference type="GeneID" id="109724790"/>
<feature type="compositionally biased region" description="Pro residues" evidence="1">
    <location>
        <begin position="25"/>
        <end position="35"/>
    </location>
</feature>
<accession>A0A6P5GN23</accession>
<feature type="compositionally biased region" description="Basic and acidic residues" evidence="1">
    <location>
        <begin position="38"/>
        <end position="49"/>
    </location>
</feature>
<gene>
    <name evidence="3" type="primary">LOC109724790</name>
</gene>
<reference evidence="2" key="1">
    <citation type="journal article" date="2015" name="Nat. Genet.">
        <title>The pineapple genome and the evolution of CAM photosynthesis.</title>
        <authorList>
            <person name="Ming R."/>
            <person name="VanBuren R."/>
            <person name="Wai C.M."/>
            <person name="Tang H."/>
            <person name="Schatz M.C."/>
            <person name="Bowers J.E."/>
            <person name="Lyons E."/>
            <person name="Wang M.L."/>
            <person name="Chen J."/>
            <person name="Biggers E."/>
            <person name="Zhang J."/>
            <person name="Huang L."/>
            <person name="Zhang L."/>
            <person name="Miao W."/>
            <person name="Zhang J."/>
            <person name="Ye Z."/>
            <person name="Miao C."/>
            <person name="Lin Z."/>
            <person name="Wang H."/>
            <person name="Zhou H."/>
            <person name="Yim W.C."/>
            <person name="Priest H.D."/>
            <person name="Zheng C."/>
            <person name="Woodhouse M."/>
            <person name="Edger P.P."/>
            <person name="Guyot R."/>
            <person name="Guo H.B."/>
            <person name="Guo H."/>
            <person name="Zheng G."/>
            <person name="Singh R."/>
            <person name="Sharma A."/>
            <person name="Min X."/>
            <person name="Zheng Y."/>
            <person name="Lee H."/>
            <person name="Gurtowski J."/>
            <person name="Sedlazeck F.J."/>
            <person name="Harkess A."/>
            <person name="McKain M.R."/>
            <person name="Liao Z."/>
            <person name="Fang J."/>
            <person name="Liu J."/>
            <person name="Zhang X."/>
            <person name="Zhang Q."/>
            <person name="Hu W."/>
            <person name="Qin Y."/>
            <person name="Wang K."/>
            <person name="Chen L.Y."/>
            <person name="Shirley N."/>
            <person name="Lin Y.R."/>
            <person name="Liu L.Y."/>
            <person name="Hernandez A.G."/>
            <person name="Wright C.L."/>
            <person name="Bulone V."/>
            <person name="Tuskan G.A."/>
            <person name="Heath K."/>
            <person name="Zee F."/>
            <person name="Moore P.H."/>
            <person name="Sunkar R."/>
            <person name="Leebens-Mack J.H."/>
            <person name="Mockler T."/>
            <person name="Bennetzen J.L."/>
            <person name="Freeling M."/>
            <person name="Sankoff D."/>
            <person name="Paterson A.H."/>
            <person name="Zhu X."/>
            <person name="Yang X."/>
            <person name="Smith J.A."/>
            <person name="Cushman J.C."/>
            <person name="Paull R.E."/>
            <person name="Yu Q."/>
        </authorList>
    </citation>
    <scope>NUCLEOTIDE SEQUENCE [LARGE SCALE GENOMIC DNA]</scope>
    <source>
        <strain evidence="2">cv. F153</strain>
    </source>
</reference>
<reference evidence="3" key="2">
    <citation type="submission" date="2025-08" db="UniProtKB">
        <authorList>
            <consortium name="RefSeq"/>
        </authorList>
    </citation>
    <scope>IDENTIFICATION</scope>
    <source>
        <tissue evidence="3">Leaf</tissue>
    </source>
</reference>